<comment type="caution">
    <text evidence="7">Lacks conserved residue(s) required for the propagation of feature annotation.</text>
</comment>
<dbReference type="InterPro" id="IPR006264">
    <property type="entry name" value="EPSP_synthase"/>
</dbReference>
<evidence type="ECO:0000256" key="2">
    <source>
        <dbReference type="ARBA" id="ARBA00009948"/>
    </source>
</evidence>
<keyword evidence="10" id="KW-1185">Reference proteome</keyword>
<feature type="binding site" evidence="7">
    <location>
        <position position="17"/>
    </location>
    <ligand>
        <name>3-phosphoshikimate</name>
        <dbReference type="ChEBI" id="CHEBI:145989"/>
    </ligand>
</feature>
<evidence type="ECO:0000256" key="1">
    <source>
        <dbReference type="ARBA" id="ARBA00004811"/>
    </source>
</evidence>
<feature type="binding site" evidence="7">
    <location>
        <position position="126"/>
    </location>
    <ligand>
        <name>phosphoenolpyruvate</name>
        <dbReference type="ChEBI" id="CHEBI:58702"/>
    </ligand>
</feature>
<proteinExistence type="inferred from homology"/>
<dbReference type="RefSeq" id="WP_078715824.1">
    <property type="nucleotide sequence ID" value="NZ_FUYC01000001.1"/>
</dbReference>
<dbReference type="InterPro" id="IPR036968">
    <property type="entry name" value="Enolpyruvate_Tfrase_sf"/>
</dbReference>
<keyword evidence="5 7" id="KW-0057">Aromatic amino acid biosynthesis</keyword>
<feature type="binding site" evidence="7">
    <location>
        <position position="174"/>
    </location>
    <ligand>
        <name>phosphoenolpyruvate</name>
        <dbReference type="ChEBI" id="CHEBI:58702"/>
    </ligand>
</feature>
<comment type="subcellular location">
    <subcellularLocation>
        <location evidence="7">Cytoplasm</location>
    </subcellularLocation>
</comment>
<dbReference type="UniPathway" id="UPA00053">
    <property type="reaction ID" value="UER00089"/>
</dbReference>
<feature type="binding site" evidence="7">
    <location>
        <position position="336"/>
    </location>
    <ligand>
        <name>3-phosphoshikimate</name>
        <dbReference type="ChEBI" id="CHEBI:145989"/>
    </ligand>
</feature>
<dbReference type="EMBL" id="FUYC01000001">
    <property type="protein sequence ID" value="SKA71948.1"/>
    <property type="molecule type" value="Genomic_DNA"/>
</dbReference>
<reference evidence="9 10" key="1">
    <citation type="submission" date="2017-02" db="EMBL/GenBank/DDBJ databases">
        <authorList>
            <person name="Peterson S.W."/>
        </authorList>
    </citation>
    <scope>NUCLEOTIDE SEQUENCE [LARGE SCALE GENOMIC DNA]</scope>
    <source>
        <strain evidence="9 10">DSM 16080</strain>
    </source>
</reference>
<feature type="binding site" evidence="7">
    <location>
        <position position="414"/>
    </location>
    <ligand>
        <name>phosphoenolpyruvate</name>
        <dbReference type="ChEBI" id="CHEBI:58702"/>
    </ligand>
</feature>
<dbReference type="Proteomes" id="UP000190027">
    <property type="component" value="Unassembled WGS sequence"/>
</dbReference>
<feature type="binding site" evidence="7">
    <location>
        <position position="367"/>
    </location>
    <ligand>
        <name>phosphoenolpyruvate</name>
        <dbReference type="ChEBI" id="CHEBI:58702"/>
    </ligand>
</feature>
<feature type="domain" description="Enolpyruvate transferase" evidence="8">
    <location>
        <begin position="9"/>
        <end position="448"/>
    </location>
</feature>
<comment type="function">
    <text evidence="7">Catalyzes the transfer of the enolpyruvyl moiety of phosphoenolpyruvate (PEP) to the 5-hydroxyl of shikimate-3-phosphate (S3P) to produce enolpyruvyl shikimate-3-phosphate and inorganic phosphate.</text>
</comment>
<dbReference type="PROSITE" id="PS00885">
    <property type="entry name" value="EPSP_SYNTHASE_2"/>
    <property type="match status" value="1"/>
</dbReference>
<protein>
    <recommendedName>
        <fullName evidence="7">3-phosphoshikimate 1-carboxyvinyltransferase</fullName>
        <ecNumber evidence="7">2.5.1.19</ecNumber>
    </recommendedName>
    <alternativeName>
        <fullName evidence="7">5-enolpyruvylshikimate-3-phosphate synthase</fullName>
        <shortName evidence="7">EPSP synthase</shortName>
        <shortName evidence="7">EPSPS</shortName>
    </alternativeName>
</protein>
<dbReference type="AlphaFoldDB" id="A0A1T4W4G9"/>
<dbReference type="OrthoDB" id="9809920at2"/>
<dbReference type="GO" id="GO:0005737">
    <property type="term" value="C:cytoplasm"/>
    <property type="evidence" value="ECO:0007669"/>
    <property type="project" value="UniProtKB-SubCell"/>
</dbReference>
<evidence type="ECO:0000256" key="6">
    <source>
        <dbReference type="ARBA" id="ARBA00044633"/>
    </source>
</evidence>
<feature type="binding site" evidence="7">
    <location>
        <position position="16"/>
    </location>
    <ligand>
        <name>phosphoenolpyruvate</name>
        <dbReference type="ChEBI" id="CHEBI:58702"/>
    </ligand>
</feature>
<comment type="similarity">
    <text evidence="2 7">Belongs to the EPSP synthase family.</text>
</comment>
<evidence type="ECO:0000256" key="4">
    <source>
        <dbReference type="ARBA" id="ARBA00022679"/>
    </source>
</evidence>
<dbReference type="SUPFAM" id="SSF55205">
    <property type="entry name" value="EPT/RTPC-like"/>
    <property type="match status" value="1"/>
</dbReference>
<feature type="binding site" evidence="7">
    <location>
        <position position="439"/>
    </location>
    <ligand>
        <name>phosphoenolpyruvate</name>
        <dbReference type="ChEBI" id="CHEBI:58702"/>
    </ligand>
</feature>
<keyword evidence="3 7" id="KW-0028">Amino-acid biosynthesis</keyword>
<name>A0A1T4W4G9_9BACT</name>
<dbReference type="HAMAP" id="MF_00210">
    <property type="entry name" value="EPSP_synth"/>
    <property type="match status" value="1"/>
</dbReference>
<dbReference type="STRING" id="1121449.SAMN02745704_00243"/>
<evidence type="ECO:0000313" key="9">
    <source>
        <dbReference type="EMBL" id="SKA71948.1"/>
    </source>
</evidence>
<dbReference type="GO" id="GO:0003866">
    <property type="term" value="F:3-phosphoshikimate 1-carboxyvinyltransferase activity"/>
    <property type="evidence" value="ECO:0007669"/>
    <property type="project" value="UniProtKB-UniRule"/>
</dbReference>
<evidence type="ECO:0000256" key="5">
    <source>
        <dbReference type="ARBA" id="ARBA00023141"/>
    </source>
</evidence>
<dbReference type="GO" id="GO:0009073">
    <property type="term" value="P:aromatic amino acid family biosynthetic process"/>
    <property type="evidence" value="ECO:0007669"/>
    <property type="project" value="UniProtKB-KW"/>
</dbReference>
<evidence type="ECO:0000313" key="10">
    <source>
        <dbReference type="Proteomes" id="UP000190027"/>
    </source>
</evidence>
<dbReference type="GO" id="GO:0009423">
    <property type="term" value="P:chorismate biosynthetic process"/>
    <property type="evidence" value="ECO:0007669"/>
    <property type="project" value="UniProtKB-UniRule"/>
</dbReference>
<gene>
    <name evidence="7" type="primary">aroA</name>
    <name evidence="9" type="ORF">SAMN02745704_00243</name>
</gene>
<comment type="catalytic activity">
    <reaction evidence="6">
        <text>3-phosphoshikimate + phosphoenolpyruvate = 5-O-(1-carboxyvinyl)-3-phosphoshikimate + phosphate</text>
        <dbReference type="Rhea" id="RHEA:21256"/>
        <dbReference type="ChEBI" id="CHEBI:43474"/>
        <dbReference type="ChEBI" id="CHEBI:57701"/>
        <dbReference type="ChEBI" id="CHEBI:58702"/>
        <dbReference type="ChEBI" id="CHEBI:145989"/>
        <dbReference type="EC" id="2.5.1.19"/>
    </reaction>
    <physiologicalReaction direction="left-to-right" evidence="6">
        <dbReference type="Rhea" id="RHEA:21257"/>
    </physiologicalReaction>
</comment>
<dbReference type="PANTHER" id="PTHR21090">
    <property type="entry name" value="AROM/DEHYDROQUINATE SYNTHASE"/>
    <property type="match status" value="1"/>
</dbReference>
<accession>A0A1T4W4G9</accession>
<dbReference type="CDD" id="cd01556">
    <property type="entry name" value="EPSP_synthase"/>
    <property type="match status" value="1"/>
</dbReference>
<dbReference type="Pfam" id="PF00275">
    <property type="entry name" value="EPSP_synthase"/>
    <property type="match status" value="1"/>
</dbReference>
<feature type="active site" description="Proton acceptor" evidence="7">
    <location>
        <position position="336"/>
    </location>
</feature>
<dbReference type="InterPro" id="IPR013792">
    <property type="entry name" value="RNA3'P_cycl/enolpyr_Trfase_a/b"/>
</dbReference>
<comment type="pathway">
    <text evidence="1 7">Metabolic intermediate biosynthesis; chorismate biosynthesis; chorismate from D-erythrose 4-phosphate and phosphoenolpyruvate: step 6/7.</text>
</comment>
<feature type="binding site" evidence="7">
    <location>
        <position position="98"/>
    </location>
    <ligand>
        <name>phosphoenolpyruvate</name>
        <dbReference type="ChEBI" id="CHEBI:58702"/>
    </ligand>
</feature>
<evidence type="ECO:0000259" key="8">
    <source>
        <dbReference type="Pfam" id="PF00275"/>
    </source>
</evidence>
<dbReference type="PIRSF" id="PIRSF000505">
    <property type="entry name" value="EPSPS"/>
    <property type="match status" value="1"/>
</dbReference>
<feature type="binding site" evidence="7">
    <location>
        <position position="201"/>
    </location>
    <ligand>
        <name>3-phosphoshikimate</name>
        <dbReference type="ChEBI" id="CHEBI:145989"/>
    </ligand>
</feature>
<feature type="binding site" evidence="7">
    <location>
        <position position="173"/>
    </location>
    <ligand>
        <name>3-phosphoshikimate</name>
        <dbReference type="ChEBI" id="CHEBI:145989"/>
    </ligand>
</feature>
<dbReference type="InterPro" id="IPR023193">
    <property type="entry name" value="EPSP_synthase_CS"/>
</dbReference>
<dbReference type="PANTHER" id="PTHR21090:SF5">
    <property type="entry name" value="PENTAFUNCTIONAL AROM POLYPEPTIDE"/>
    <property type="match status" value="1"/>
</dbReference>
<dbReference type="EC" id="2.5.1.19" evidence="7"/>
<dbReference type="Gene3D" id="3.65.10.10">
    <property type="entry name" value="Enolpyruvate transferase domain"/>
    <property type="match status" value="2"/>
</dbReference>
<organism evidence="9 10">
    <name type="scientific">Paucidesulfovibrio gracilis DSM 16080</name>
    <dbReference type="NCBI Taxonomy" id="1121449"/>
    <lineage>
        <taxon>Bacteria</taxon>
        <taxon>Pseudomonadati</taxon>
        <taxon>Thermodesulfobacteriota</taxon>
        <taxon>Desulfovibrionia</taxon>
        <taxon>Desulfovibrionales</taxon>
        <taxon>Desulfovibrionaceae</taxon>
        <taxon>Paucidesulfovibrio</taxon>
    </lineage>
</organism>
<keyword evidence="4 7" id="KW-0808">Transferase</keyword>
<evidence type="ECO:0000256" key="7">
    <source>
        <dbReference type="HAMAP-Rule" id="MF_00210"/>
    </source>
</evidence>
<evidence type="ECO:0000256" key="3">
    <source>
        <dbReference type="ARBA" id="ARBA00022605"/>
    </source>
</evidence>
<keyword evidence="7" id="KW-0963">Cytoplasm</keyword>
<feature type="binding site" evidence="7">
    <location>
        <position position="172"/>
    </location>
    <ligand>
        <name>3-phosphoshikimate</name>
        <dbReference type="ChEBI" id="CHEBI:145989"/>
    </ligand>
</feature>
<feature type="binding site" evidence="7">
    <location>
        <position position="16"/>
    </location>
    <ligand>
        <name>3-phosphoshikimate</name>
        <dbReference type="ChEBI" id="CHEBI:145989"/>
    </ligand>
</feature>
<comment type="subunit">
    <text evidence="7">Monomer.</text>
</comment>
<sequence>MSTSAEMVTITAPASKSLSHRALIAASLAARRCDLENVLQSVDLDVTRQCLEAAGAVMAQQDALLRVDGFKEGPLGGGQGADPSGLGKPVDIFVNESGTSCRLLTAVLAAGHGAFKVHGADRMHERPIGELTTALERLGAKFDWLGNEGCPPFVLHAEGLSGGRVEISLEESSQYLSGLLLAAPLARKPMSIVLTGSKSLSWPYVALTLRVMQDFGIEFSVQTRDDSGEWNSVPWRSLKRAEPGRTRFEIQPGEYEGADYRVEGDWSNGSYLLAAGIVGSRPVRVEGLHADSLQGDRAVLEILAQMGARFATDYTGVTAYPSSLRGVDVDMGRCPDLVPTVAVTAAFARGETVIRGVPHLRLKECDRLAAMQTQLARAGCPVEETSDGLLVHGRGPEGLRDGESVELQCFGDHRIAMSLSLLAFAGVRPVLDDVLCVSKSYPGFWEDWAKVSPANLELQRS</sequence>
<feature type="binding site" evidence="7">
    <location>
        <position position="174"/>
    </location>
    <ligand>
        <name>3-phosphoshikimate</name>
        <dbReference type="ChEBI" id="CHEBI:145989"/>
    </ligand>
</feature>
<dbReference type="GO" id="GO:0008652">
    <property type="term" value="P:amino acid biosynthetic process"/>
    <property type="evidence" value="ECO:0007669"/>
    <property type="project" value="UniProtKB-KW"/>
</dbReference>
<feature type="binding site" evidence="7">
    <location>
        <position position="363"/>
    </location>
    <ligand>
        <name>3-phosphoshikimate</name>
        <dbReference type="ChEBI" id="CHEBI:145989"/>
    </ligand>
</feature>
<feature type="binding site" evidence="7">
    <location>
        <position position="21"/>
    </location>
    <ligand>
        <name>3-phosphoshikimate</name>
        <dbReference type="ChEBI" id="CHEBI:145989"/>
    </ligand>
</feature>
<dbReference type="InterPro" id="IPR001986">
    <property type="entry name" value="Enolpyruvate_Tfrase_dom"/>
</dbReference>